<proteinExistence type="predicted"/>
<protein>
    <submittedName>
        <fullName evidence="1">Uncharacterized protein</fullName>
    </submittedName>
</protein>
<evidence type="ECO:0000313" key="2">
    <source>
        <dbReference type="Proteomes" id="UP000887116"/>
    </source>
</evidence>
<dbReference type="Proteomes" id="UP000887116">
    <property type="component" value="Unassembled WGS sequence"/>
</dbReference>
<evidence type="ECO:0000313" key="1">
    <source>
        <dbReference type="EMBL" id="GFR23462.1"/>
    </source>
</evidence>
<comment type="caution">
    <text evidence="1">The sequence shown here is derived from an EMBL/GenBank/DDBJ whole genome shotgun (WGS) entry which is preliminary data.</text>
</comment>
<keyword evidence="2" id="KW-1185">Reference proteome</keyword>
<organism evidence="1 2">
    <name type="scientific">Trichonephila clavata</name>
    <name type="common">Joro spider</name>
    <name type="synonym">Nephila clavata</name>
    <dbReference type="NCBI Taxonomy" id="2740835"/>
    <lineage>
        <taxon>Eukaryota</taxon>
        <taxon>Metazoa</taxon>
        <taxon>Ecdysozoa</taxon>
        <taxon>Arthropoda</taxon>
        <taxon>Chelicerata</taxon>
        <taxon>Arachnida</taxon>
        <taxon>Araneae</taxon>
        <taxon>Araneomorphae</taxon>
        <taxon>Entelegynae</taxon>
        <taxon>Araneoidea</taxon>
        <taxon>Nephilidae</taxon>
        <taxon>Trichonephila</taxon>
    </lineage>
</organism>
<name>A0A8X6HGP9_TRICU</name>
<dbReference type="EMBL" id="BMAO01038230">
    <property type="protein sequence ID" value="GFR23462.1"/>
    <property type="molecule type" value="Genomic_DNA"/>
</dbReference>
<reference evidence="1" key="1">
    <citation type="submission" date="2020-07" db="EMBL/GenBank/DDBJ databases">
        <title>Multicomponent nature underlies the extraordinary mechanical properties of spider dragline silk.</title>
        <authorList>
            <person name="Kono N."/>
            <person name="Nakamura H."/>
            <person name="Mori M."/>
            <person name="Yoshida Y."/>
            <person name="Ohtoshi R."/>
            <person name="Malay A.D."/>
            <person name="Moran D.A.P."/>
            <person name="Tomita M."/>
            <person name="Numata K."/>
            <person name="Arakawa K."/>
        </authorList>
    </citation>
    <scope>NUCLEOTIDE SEQUENCE</scope>
</reference>
<sequence>MPGPLVVSRKAHLWSYFNLLQKYVAQRNKFLCHIIIGKESGLTSSSALLWNGCTRPFSQGKSFESNRQREKSREMRFSSTKMLLTLNSLWNGQQYYSATIAKPYII</sequence>
<gene>
    <name evidence="1" type="ORF">TNCT_735451</name>
</gene>
<dbReference type="AlphaFoldDB" id="A0A8X6HGP9"/>
<accession>A0A8X6HGP9</accession>